<protein>
    <submittedName>
        <fullName evidence="4">NAD-dependent epimerase/dehydratase family protein</fullName>
    </submittedName>
</protein>
<evidence type="ECO:0000313" key="4">
    <source>
        <dbReference type="EMBL" id="NOU96571.1"/>
    </source>
</evidence>
<dbReference type="SUPFAM" id="SSF51735">
    <property type="entry name" value="NAD(P)-binding Rossmann-fold domains"/>
    <property type="match status" value="1"/>
</dbReference>
<name>A0A972H563_9BACL</name>
<gene>
    <name evidence="4" type="ORF">GC093_25610</name>
</gene>
<dbReference type="InterPro" id="IPR036291">
    <property type="entry name" value="NAD(P)-bd_dom_sf"/>
</dbReference>
<dbReference type="PANTHER" id="PTHR14097:SF7">
    <property type="entry name" value="OXIDOREDUCTASE HTATIP2"/>
    <property type="match status" value="1"/>
</dbReference>
<evidence type="ECO:0000313" key="5">
    <source>
        <dbReference type="Proteomes" id="UP000641588"/>
    </source>
</evidence>
<evidence type="ECO:0000256" key="2">
    <source>
        <dbReference type="ARBA" id="ARBA00023136"/>
    </source>
</evidence>
<dbReference type="AlphaFoldDB" id="A0A972H563"/>
<accession>A0A972H563</accession>
<dbReference type="CDD" id="cd05250">
    <property type="entry name" value="CC3_like_SDR_a"/>
    <property type="match status" value="1"/>
</dbReference>
<dbReference type="Gene3D" id="3.40.50.720">
    <property type="entry name" value="NAD(P)-binding Rossmann-like Domain"/>
    <property type="match status" value="1"/>
</dbReference>
<sequence>MGHTAVIAGATGLIGGELIRCLLEDPFYDRVVALVRKETSWTHEKLVQVVTDYDELEAVVKDYLPGSYVFCCLGTTIKKAGSKEQFRKVDYEYPMLLGKLAFQYGAVDYLIVTAMGANAGSAIFYNQVKGEIEEGLGKLRLPSLQIFRPSLLLGDRQEVRLGERFGAAVSRVITPIMIGGLRKYKPIKAETVAKAMLKSSKNSNKGTRIYESNQIEELVK</sequence>
<keyword evidence="5" id="KW-1185">Reference proteome</keyword>
<organism evidence="4 5">
    <name type="scientific">Paenibacillus foliorum</name>
    <dbReference type="NCBI Taxonomy" id="2654974"/>
    <lineage>
        <taxon>Bacteria</taxon>
        <taxon>Bacillati</taxon>
        <taxon>Bacillota</taxon>
        <taxon>Bacilli</taxon>
        <taxon>Bacillales</taxon>
        <taxon>Paenibacillaceae</taxon>
        <taxon>Paenibacillus</taxon>
    </lineage>
</organism>
<evidence type="ECO:0000256" key="1">
    <source>
        <dbReference type="ARBA" id="ARBA00004370"/>
    </source>
</evidence>
<dbReference type="InterPro" id="IPR001509">
    <property type="entry name" value="Epimerase_deHydtase"/>
</dbReference>
<comment type="caution">
    <text evidence="4">The sequence shown here is derived from an EMBL/GenBank/DDBJ whole genome shotgun (WGS) entry which is preliminary data.</text>
</comment>
<evidence type="ECO:0000259" key="3">
    <source>
        <dbReference type="Pfam" id="PF01370"/>
    </source>
</evidence>
<dbReference type="PANTHER" id="PTHR14097">
    <property type="entry name" value="OXIDOREDUCTASE HTATIP2"/>
    <property type="match status" value="1"/>
</dbReference>
<dbReference type="GO" id="GO:0016020">
    <property type="term" value="C:membrane"/>
    <property type="evidence" value="ECO:0007669"/>
    <property type="project" value="UniProtKB-SubCell"/>
</dbReference>
<dbReference type="Proteomes" id="UP000641588">
    <property type="component" value="Unassembled WGS sequence"/>
</dbReference>
<comment type="subcellular location">
    <subcellularLocation>
        <location evidence="1">Membrane</location>
    </subcellularLocation>
</comment>
<proteinExistence type="predicted"/>
<dbReference type="Pfam" id="PF01370">
    <property type="entry name" value="Epimerase"/>
    <property type="match status" value="1"/>
</dbReference>
<reference evidence="4" key="1">
    <citation type="submission" date="2019-10" db="EMBL/GenBank/DDBJ databases">
        <title>Description of Paenibacillus glebae sp. nov.</title>
        <authorList>
            <person name="Carlier A."/>
            <person name="Qi S."/>
        </authorList>
    </citation>
    <scope>NUCLEOTIDE SEQUENCE</scope>
    <source>
        <strain evidence="4">LMG 31456</strain>
    </source>
</reference>
<dbReference type="EMBL" id="WHOD01000100">
    <property type="protein sequence ID" value="NOU96571.1"/>
    <property type="molecule type" value="Genomic_DNA"/>
</dbReference>
<keyword evidence="2" id="KW-0472">Membrane</keyword>
<feature type="domain" description="NAD-dependent epimerase/dehydratase" evidence="3">
    <location>
        <begin position="6"/>
        <end position="107"/>
    </location>
</feature>